<dbReference type="SMART" id="SM00822">
    <property type="entry name" value="PKS_KR"/>
    <property type="match status" value="1"/>
</dbReference>
<dbReference type="PROSITE" id="PS00061">
    <property type="entry name" value="ADH_SHORT"/>
    <property type="match status" value="1"/>
</dbReference>
<protein>
    <recommendedName>
        <fullName evidence="5">Ketoreductase domain-containing protein</fullName>
    </recommendedName>
</protein>
<dbReference type="GO" id="GO:0048038">
    <property type="term" value="F:quinone binding"/>
    <property type="evidence" value="ECO:0007669"/>
    <property type="project" value="TreeGrafter"/>
</dbReference>
<comment type="caution">
    <text evidence="6">The sequence shown here is derived from an EMBL/GenBank/DDBJ whole genome shotgun (WGS) entry which is preliminary data.</text>
</comment>
<dbReference type="PANTHER" id="PTHR42760:SF133">
    <property type="entry name" value="3-OXOACYL-[ACYL-CARRIER-PROTEIN] REDUCTASE"/>
    <property type="match status" value="1"/>
</dbReference>
<dbReference type="FunFam" id="3.40.50.720:FF:000173">
    <property type="entry name" value="3-oxoacyl-[acyl-carrier protein] reductase"/>
    <property type="match status" value="1"/>
</dbReference>
<sequence length="267" mass="27955">MTKTRLLTASASALVGKTALVTGATGGIGGAIALELARRGARLVVTGRDLEKLEALKLKLDEARPLNPTGEPAILQSIAISCDILDSSRIVELAKLARSRMDGRMDILVNAAGISRDALLVRMSQVDLMDTLNTNLVSAMMLSKELAPAMIRQKSGVIINVSSVIGLHGNAGQSAYAASKAGLIGFTKALAKELGPRGVRVNAIAPGFIETELTRDILERPSTQEMISRAPLPYAGSVEDVAHGAAYLAEARYVTGQVLVIDGGLCV</sequence>
<keyword evidence="3" id="KW-0560">Oxidoreductase</keyword>
<keyword evidence="7" id="KW-1185">Reference proteome</keyword>
<dbReference type="GO" id="GO:0006633">
    <property type="term" value="P:fatty acid biosynthetic process"/>
    <property type="evidence" value="ECO:0007669"/>
    <property type="project" value="TreeGrafter"/>
</dbReference>
<gene>
    <name evidence="6" type="ORF">GGI19_001208</name>
</gene>
<proteinExistence type="inferred from homology"/>
<dbReference type="PRINTS" id="PR00080">
    <property type="entry name" value="SDRFAMILY"/>
</dbReference>
<dbReference type="Proteomes" id="UP001140011">
    <property type="component" value="Unassembled WGS sequence"/>
</dbReference>
<evidence type="ECO:0000313" key="7">
    <source>
        <dbReference type="Proteomes" id="UP001140011"/>
    </source>
</evidence>
<evidence type="ECO:0000313" key="6">
    <source>
        <dbReference type="EMBL" id="KAJ2755968.1"/>
    </source>
</evidence>
<evidence type="ECO:0000259" key="5">
    <source>
        <dbReference type="SMART" id="SM00822"/>
    </source>
</evidence>
<comment type="similarity">
    <text evidence="1 4">Belongs to the short-chain dehydrogenases/reductases (SDR) family.</text>
</comment>
<evidence type="ECO:0000256" key="1">
    <source>
        <dbReference type="ARBA" id="ARBA00006484"/>
    </source>
</evidence>
<name>A0A9W8GY14_9FUNG</name>
<reference evidence="6" key="1">
    <citation type="submission" date="2022-07" db="EMBL/GenBank/DDBJ databases">
        <title>Phylogenomic reconstructions and comparative analyses of Kickxellomycotina fungi.</title>
        <authorList>
            <person name="Reynolds N.K."/>
            <person name="Stajich J.E."/>
            <person name="Barry K."/>
            <person name="Grigoriev I.V."/>
            <person name="Crous P."/>
            <person name="Smith M.E."/>
        </authorList>
    </citation>
    <scope>NUCLEOTIDE SEQUENCE</scope>
    <source>
        <strain evidence="6">BCRC 34297</strain>
    </source>
</reference>
<dbReference type="GO" id="GO:0016616">
    <property type="term" value="F:oxidoreductase activity, acting on the CH-OH group of donors, NAD or NADP as acceptor"/>
    <property type="evidence" value="ECO:0007669"/>
    <property type="project" value="UniProtKB-ARBA"/>
</dbReference>
<dbReference type="PANTHER" id="PTHR42760">
    <property type="entry name" value="SHORT-CHAIN DEHYDROGENASES/REDUCTASES FAMILY MEMBER"/>
    <property type="match status" value="1"/>
</dbReference>
<dbReference type="EMBL" id="JANBUH010000040">
    <property type="protein sequence ID" value="KAJ2755968.1"/>
    <property type="molecule type" value="Genomic_DNA"/>
</dbReference>
<accession>A0A9W8GY14</accession>
<evidence type="ECO:0000256" key="2">
    <source>
        <dbReference type="ARBA" id="ARBA00022857"/>
    </source>
</evidence>
<dbReference type="Pfam" id="PF00106">
    <property type="entry name" value="adh_short"/>
    <property type="match status" value="1"/>
</dbReference>
<dbReference type="SUPFAM" id="SSF51735">
    <property type="entry name" value="NAD(P)-binding Rossmann-fold domains"/>
    <property type="match status" value="1"/>
</dbReference>
<dbReference type="InterPro" id="IPR057326">
    <property type="entry name" value="KR_dom"/>
</dbReference>
<dbReference type="PRINTS" id="PR00081">
    <property type="entry name" value="GDHRDH"/>
</dbReference>
<evidence type="ECO:0000256" key="4">
    <source>
        <dbReference type="RuleBase" id="RU000363"/>
    </source>
</evidence>
<dbReference type="InterPro" id="IPR002347">
    <property type="entry name" value="SDR_fam"/>
</dbReference>
<dbReference type="InterPro" id="IPR036291">
    <property type="entry name" value="NAD(P)-bd_dom_sf"/>
</dbReference>
<evidence type="ECO:0000256" key="3">
    <source>
        <dbReference type="ARBA" id="ARBA00023002"/>
    </source>
</evidence>
<dbReference type="OrthoDB" id="1669814at2759"/>
<dbReference type="Gene3D" id="3.40.50.720">
    <property type="entry name" value="NAD(P)-binding Rossmann-like Domain"/>
    <property type="match status" value="1"/>
</dbReference>
<organism evidence="6 7">
    <name type="scientific">Coemansia pectinata</name>
    <dbReference type="NCBI Taxonomy" id="1052879"/>
    <lineage>
        <taxon>Eukaryota</taxon>
        <taxon>Fungi</taxon>
        <taxon>Fungi incertae sedis</taxon>
        <taxon>Zoopagomycota</taxon>
        <taxon>Kickxellomycotina</taxon>
        <taxon>Kickxellomycetes</taxon>
        <taxon>Kickxellales</taxon>
        <taxon>Kickxellaceae</taxon>
        <taxon>Coemansia</taxon>
    </lineage>
</organism>
<dbReference type="InterPro" id="IPR020904">
    <property type="entry name" value="Sc_DH/Rdtase_CS"/>
</dbReference>
<feature type="domain" description="Ketoreductase" evidence="5">
    <location>
        <begin position="17"/>
        <end position="207"/>
    </location>
</feature>
<dbReference type="AlphaFoldDB" id="A0A9W8GY14"/>
<keyword evidence="2" id="KW-0521">NADP</keyword>